<evidence type="ECO:0000313" key="3">
    <source>
        <dbReference type="Proteomes" id="UP000607653"/>
    </source>
</evidence>
<name>A0A822XRV3_NELNU</name>
<evidence type="ECO:0000313" key="2">
    <source>
        <dbReference type="EMBL" id="DAD20208.1"/>
    </source>
</evidence>
<comment type="caution">
    <text evidence="2">The sequence shown here is derived from an EMBL/GenBank/DDBJ whole genome shotgun (WGS) entry which is preliminary data.</text>
</comment>
<accession>A0A822XRV3</accession>
<keyword evidence="3" id="KW-1185">Reference proteome</keyword>
<gene>
    <name evidence="2" type="ORF">HUJ06_021671</name>
</gene>
<keyword evidence="1" id="KW-0812">Transmembrane</keyword>
<keyword evidence="1" id="KW-1133">Transmembrane helix</keyword>
<reference evidence="2 3" key="1">
    <citation type="journal article" date="2020" name="Mol. Biol. Evol.">
        <title>Distinct Expression and Methylation Patterns for Genes with Different Fates following a Single Whole-Genome Duplication in Flowering Plants.</title>
        <authorList>
            <person name="Shi T."/>
            <person name="Rahmani R.S."/>
            <person name="Gugger P.F."/>
            <person name="Wang M."/>
            <person name="Li H."/>
            <person name="Zhang Y."/>
            <person name="Li Z."/>
            <person name="Wang Q."/>
            <person name="Van de Peer Y."/>
            <person name="Marchal K."/>
            <person name="Chen J."/>
        </authorList>
    </citation>
    <scope>NUCLEOTIDE SEQUENCE [LARGE SCALE GENOMIC DNA]</scope>
    <source>
        <tissue evidence="2">Leaf</tissue>
    </source>
</reference>
<proteinExistence type="predicted"/>
<protein>
    <submittedName>
        <fullName evidence="2">Uncharacterized protein</fullName>
    </submittedName>
</protein>
<dbReference type="AlphaFoldDB" id="A0A822XRV3"/>
<sequence>MHDNSNTIYLFLLLSLSLSIYIHIYILIDALSWLVQMQESEGPERRDKLTEEREHKPASVKERLYFCWECALFSSVSITNSPVVDNPSPTWITDITCGISSSCNPQMSQIHIRRSRSAYTIFCQLYG</sequence>
<organism evidence="2 3">
    <name type="scientific">Nelumbo nucifera</name>
    <name type="common">Sacred lotus</name>
    <dbReference type="NCBI Taxonomy" id="4432"/>
    <lineage>
        <taxon>Eukaryota</taxon>
        <taxon>Viridiplantae</taxon>
        <taxon>Streptophyta</taxon>
        <taxon>Embryophyta</taxon>
        <taxon>Tracheophyta</taxon>
        <taxon>Spermatophyta</taxon>
        <taxon>Magnoliopsida</taxon>
        <taxon>Proteales</taxon>
        <taxon>Nelumbonaceae</taxon>
        <taxon>Nelumbo</taxon>
    </lineage>
</organism>
<dbReference type="Proteomes" id="UP000607653">
    <property type="component" value="Unassembled WGS sequence"/>
</dbReference>
<dbReference type="EMBL" id="DUZY01000001">
    <property type="protein sequence ID" value="DAD20208.1"/>
    <property type="molecule type" value="Genomic_DNA"/>
</dbReference>
<keyword evidence="1" id="KW-0472">Membrane</keyword>
<feature type="transmembrane region" description="Helical" evidence="1">
    <location>
        <begin position="6"/>
        <end position="28"/>
    </location>
</feature>
<evidence type="ECO:0000256" key="1">
    <source>
        <dbReference type="SAM" id="Phobius"/>
    </source>
</evidence>